<keyword evidence="4" id="KW-1185">Reference proteome</keyword>
<dbReference type="Proteomes" id="UP000662637">
    <property type="component" value="Unassembled WGS sequence"/>
</dbReference>
<dbReference type="EMBL" id="CABDUW010000047">
    <property type="protein sequence ID" value="VTJ55162.1"/>
    <property type="molecule type" value="Genomic_DNA"/>
</dbReference>
<dbReference type="Proteomes" id="UP000335636">
    <property type="component" value="Unassembled WGS sequence"/>
</dbReference>
<evidence type="ECO:0000256" key="1">
    <source>
        <dbReference type="SAM" id="MobiDB-lite"/>
    </source>
</evidence>
<evidence type="ECO:0000313" key="2">
    <source>
        <dbReference type="EMBL" id="KAF7471507.1"/>
    </source>
</evidence>
<evidence type="ECO:0000313" key="4">
    <source>
        <dbReference type="Proteomes" id="UP000335636"/>
    </source>
</evidence>
<protein>
    <submittedName>
        <fullName evidence="3">Uncharacterized protein</fullName>
    </submittedName>
</protein>
<feature type="region of interest" description="Disordered" evidence="1">
    <location>
        <begin position="1"/>
        <end position="30"/>
    </location>
</feature>
<proteinExistence type="predicted"/>
<accession>A0A5E4AF82</accession>
<dbReference type="EMBL" id="WJEC01006808">
    <property type="protein sequence ID" value="KAF7471507.1"/>
    <property type="molecule type" value="Genomic_DNA"/>
</dbReference>
<evidence type="ECO:0000313" key="3">
    <source>
        <dbReference type="EMBL" id="VTJ55162.1"/>
    </source>
</evidence>
<reference evidence="2" key="2">
    <citation type="submission" date="2020-08" db="EMBL/GenBank/DDBJ databases">
        <authorList>
            <person name="Shumante A."/>
            <person name="Zimin A.V."/>
            <person name="Puiu D."/>
            <person name="Salzberg S.L."/>
        </authorList>
    </citation>
    <scope>NUCLEOTIDE SEQUENCE</scope>
    <source>
        <strain evidence="2">WC2-LM</strain>
        <tissue evidence="2">Liver</tissue>
    </source>
</reference>
<gene>
    <name evidence="2" type="ORF">GHT09_017397</name>
    <name evidence="3" type="ORF">MONAX_5E016655</name>
</gene>
<dbReference type="AlphaFoldDB" id="A0A5E4AF82"/>
<reference evidence="3 4" key="1">
    <citation type="submission" date="2019-04" db="EMBL/GenBank/DDBJ databases">
        <authorList>
            <person name="Alioto T."/>
            <person name="Alioto T."/>
        </authorList>
    </citation>
    <scope>NUCLEOTIDE SEQUENCE [LARGE SCALE GENOMIC DNA]</scope>
</reference>
<organism evidence="3 4">
    <name type="scientific">Marmota monax</name>
    <name type="common">Woodchuck</name>
    <dbReference type="NCBI Taxonomy" id="9995"/>
    <lineage>
        <taxon>Eukaryota</taxon>
        <taxon>Metazoa</taxon>
        <taxon>Chordata</taxon>
        <taxon>Craniata</taxon>
        <taxon>Vertebrata</taxon>
        <taxon>Euteleostomi</taxon>
        <taxon>Mammalia</taxon>
        <taxon>Eutheria</taxon>
        <taxon>Euarchontoglires</taxon>
        <taxon>Glires</taxon>
        <taxon>Rodentia</taxon>
        <taxon>Sciuromorpha</taxon>
        <taxon>Sciuridae</taxon>
        <taxon>Xerinae</taxon>
        <taxon>Marmotini</taxon>
        <taxon>Marmota</taxon>
    </lineage>
</organism>
<name>A0A5E4AF82_MARMO</name>
<sequence length="79" mass="8921">MANNGVYPDTMSRAMSKPTNDLGEGTQQDQVQEVESVDTGMAQDHGHIPTTEKAASTGQSRSWDYERIYFLNRLQRMIQ</sequence>